<feature type="transmembrane region" description="Helical" evidence="2">
    <location>
        <begin position="108"/>
        <end position="129"/>
    </location>
</feature>
<evidence type="ECO:0000256" key="1">
    <source>
        <dbReference type="SAM" id="MobiDB-lite"/>
    </source>
</evidence>
<keyword evidence="2" id="KW-0812">Transmembrane</keyword>
<keyword evidence="2" id="KW-0472">Membrane</keyword>
<sequence length="437" mass="46293">MSQARDRLQVHEKSHSCGLAAGPLGCLPRKTHTTMTDGAPGPSDRVPLSNNQMPPLPPLPHQPASPQLNPQYGQPAAGPALDVRTSTTAPAPSGKAPKRKQRSRKLPLGVTIGALVVVVAAAAILPPVLNQQHLADYREQVTKLDRAIANAESLITDVPEGYEASLVADIETGIDDAEALLDRGEPHAFSFTVWEQADELAEAREGVHALSGDLGEALQAKEDFGDYVTHAEDVLADAQDLLDETSGQVDDDATRTQLADAIDDLEWELGLESDHADADGYEAALASLETVVGDVESASSSVESSNDAWAAAEAEKAKTDPANYAAISDRDWQLLSRDADSHSGEKYVLYGYVTQADIATGSYSIRADTSGEQLGRWYDYNINTIVFAADDELLSSVIAGDTVKLLVEVQGTATYDTAIGGSATAVTVFAYSVEVIG</sequence>
<keyword evidence="4" id="KW-1185">Reference proteome</keyword>
<evidence type="ECO:0000256" key="2">
    <source>
        <dbReference type="SAM" id="Phobius"/>
    </source>
</evidence>
<keyword evidence="2" id="KW-1133">Transmembrane helix</keyword>
<dbReference type="Proteomes" id="UP001597492">
    <property type="component" value="Unassembled WGS sequence"/>
</dbReference>
<feature type="compositionally biased region" description="Pro residues" evidence="1">
    <location>
        <begin position="54"/>
        <end position="63"/>
    </location>
</feature>
<protein>
    <submittedName>
        <fullName evidence="3">Uncharacterized protein</fullName>
    </submittedName>
</protein>
<comment type="caution">
    <text evidence="3">The sequence shown here is derived from an EMBL/GenBank/DDBJ whole genome shotgun (WGS) entry which is preliminary data.</text>
</comment>
<accession>A0ABW5UWN3</accession>
<feature type="region of interest" description="Disordered" evidence="1">
    <location>
        <begin position="1"/>
        <end position="103"/>
    </location>
</feature>
<evidence type="ECO:0000313" key="4">
    <source>
        <dbReference type="Proteomes" id="UP001597492"/>
    </source>
</evidence>
<dbReference type="EMBL" id="JBHUNE010000003">
    <property type="protein sequence ID" value="MFD2757830.1"/>
    <property type="molecule type" value="Genomic_DNA"/>
</dbReference>
<organism evidence="3 4">
    <name type="scientific">Gulosibacter faecalis</name>
    <dbReference type="NCBI Taxonomy" id="272240"/>
    <lineage>
        <taxon>Bacteria</taxon>
        <taxon>Bacillati</taxon>
        <taxon>Actinomycetota</taxon>
        <taxon>Actinomycetes</taxon>
        <taxon>Micrococcales</taxon>
        <taxon>Microbacteriaceae</taxon>
        <taxon>Gulosibacter</taxon>
    </lineage>
</organism>
<proteinExistence type="predicted"/>
<dbReference type="RefSeq" id="WP_154651518.1">
    <property type="nucleotide sequence ID" value="NZ_JBHUNE010000003.1"/>
</dbReference>
<reference evidence="4" key="1">
    <citation type="journal article" date="2019" name="Int. J. Syst. Evol. Microbiol.">
        <title>The Global Catalogue of Microorganisms (GCM) 10K type strain sequencing project: providing services to taxonomists for standard genome sequencing and annotation.</title>
        <authorList>
            <consortium name="The Broad Institute Genomics Platform"/>
            <consortium name="The Broad Institute Genome Sequencing Center for Infectious Disease"/>
            <person name="Wu L."/>
            <person name="Ma J."/>
        </authorList>
    </citation>
    <scope>NUCLEOTIDE SEQUENCE [LARGE SCALE GENOMIC DNA]</scope>
    <source>
        <strain evidence="4">TISTR 1514</strain>
    </source>
</reference>
<name>A0ABW5UWN3_9MICO</name>
<gene>
    <name evidence="3" type="ORF">ACFSW7_05505</name>
</gene>
<evidence type="ECO:0000313" key="3">
    <source>
        <dbReference type="EMBL" id="MFD2757830.1"/>
    </source>
</evidence>
<feature type="compositionally biased region" description="Basic and acidic residues" evidence="1">
    <location>
        <begin position="1"/>
        <end position="15"/>
    </location>
</feature>